<gene>
    <name evidence="1" type="ORF">ROZALSC1DRAFT_25777</name>
</gene>
<accession>A0A4P9YAY0</accession>
<dbReference type="AlphaFoldDB" id="A0A4P9YAY0"/>
<protein>
    <submittedName>
        <fullName evidence="1">Uncharacterized protein</fullName>
    </submittedName>
</protein>
<sequence length="151" mass="17600">MIFSTNIPYLTSMDTNTHIPYSPKKQRKYAQGFPSALSKMHPSEIVKKDLPNQYDRLFPVTSPKDLDNEIKYQKQHGMPTRFFDMIGFQNTEFEKRKLVPKVERDSKPADVLHSESLNYKADPNPCTYIRANLSQKLSMMTDYKYEISLAL</sequence>
<evidence type="ECO:0000313" key="1">
    <source>
        <dbReference type="EMBL" id="RKP16002.1"/>
    </source>
</evidence>
<dbReference type="EMBL" id="ML007158">
    <property type="protein sequence ID" value="RKP16002.1"/>
    <property type="molecule type" value="Genomic_DNA"/>
</dbReference>
<dbReference type="Proteomes" id="UP000281549">
    <property type="component" value="Unassembled WGS sequence"/>
</dbReference>
<reference evidence="2" key="1">
    <citation type="journal article" date="2018" name="Nat. Microbiol.">
        <title>Leveraging single-cell genomics to expand the fungal tree of life.</title>
        <authorList>
            <person name="Ahrendt S.R."/>
            <person name="Quandt C.A."/>
            <person name="Ciobanu D."/>
            <person name="Clum A."/>
            <person name="Salamov A."/>
            <person name="Andreopoulos B."/>
            <person name="Cheng J.F."/>
            <person name="Woyke T."/>
            <person name="Pelin A."/>
            <person name="Henrissat B."/>
            <person name="Reynolds N.K."/>
            <person name="Benny G.L."/>
            <person name="Smith M.E."/>
            <person name="James T.Y."/>
            <person name="Grigoriev I.V."/>
        </authorList>
    </citation>
    <scope>NUCLEOTIDE SEQUENCE [LARGE SCALE GENOMIC DNA]</scope>
    <source>
        <strain evidence="2">CSF55</strain>
    </source>
</reference>
<evidence type="ECO:0000313" key="2">
    <source>
        <dbReference type="Proteomes" id="UP000281549"/>
    </source>
</evidence>
<organism evidence="1 2">
    <name type="scientific">Rozella allomycis (strain CSF55)</name>
    <dbReference type="NCBI Taxonomy" id="988480"/>
    <lineage>
        <taxon>Eukaryota</taxon>
        <taxon>Fungi</taxon>
        <taxon>Fungi incertae sedis</taxon>
        <taxon>Cryptomycota</taxon>
        <taxon>Cryptomycota incertae sedis</taxon>
        <taxon>Rozella</taxon>
    </lineage>
</organism>
<proteinExistence type="predicted"/>
<name>A0A4P9YAY0_ROZAC</name>